<sequence>MSLRTPAPWCCKRRPSSTKHKGDEPGGEDERHAKKDPATNVAKHASLKYMARMLAHGKQKEEHFPMDKDLPDAYKNSTHDTALLLELLREKRKLKEVELAIWKERNKDAFITTGWLAADAFVSTEFFNQSHPVPLDLITLAMLHIQVKKVVPPQTWPVADRQIGGEPDLCGSGSVPLLLQQVPFIFCADVAVAQDMRPSMEAELVELWVVQYEDGHEGIAGAVVAHGVGKLGSGGGQRKGRPWLLVVVAPRMFVVAAVELVFVLVVVIIAVLAVLIGAVIVGVLAVIAAVLAIPASLAAHAIPAGLALAITVTVEVPAE</sequence>
<keyword evidence="2" id="KW-0812">Transmembrane</keyword>
<protein>
    <submittedName>
        <fullName evidence="3">Uncharacterized protein</fullName>
    </submittedName>
</protein>
<keyword evidence="2" id="KW-0472">Membrane</keyword>
<dbReference type="AlphaFoldDB" id="A0A4P9WKI1"/>
<organism evidence="3 4">
    <name type="scientific">Blyttiomyces helicus</name>
    <dbReference type="NCBI Taxonomy" id="388810"/>
    <lineage>
        <taxon>Eukaryota</taxon>
        <taxon>Fungi</taxon>
        <taxon>Fungi incertae sedis</taxon>
        <taxon>Chytridiomycota</taxon>
        <taxon>Chytridiomycota incertae sedis</taxon>
        <taxon>Chytridiomycetes</taxon>
        <taxon>Chytridiomycetes incertae sedis</taxon>
        <taxon>Blyttiomyces</taxon>
    </lineage>
</organism>
<proteinExistence type="predicted"/>
<accession>A0A4P9WKI1</accession>
<evidence type="ECO:0000256" key="2">
    <source>
        <dbReference type="SAM" id="Phobius"/>
    </source>
</evidence>
<name>A0A4P9WKI1_9FUNG</name>
<dbReference type="EMBL" id="KZ994959">
    <property type="protein sequence ID" value="RKO91670.1"/>
    <property type="molecule type" value="Genomic_DNA"/>
</dbReference>
<evidence type="ECO:0000256" key="1">
    <source>
        <dbReference type="SAM" id="MobiDB-lite"/>
    </source>
</evidence>
<feature type="region of interest" description="Disordered" evidence="1">
    <location>
        <begin position="1"/>
        <end position="40"/>
    </location>
</feature>
<evidence type="ECO:0000313" key="3">
    <source>
        <dbReference type="EMBL" id="RKO91670.1"/>
    </source>
</evidence>
<feature type="compositionally biased region" description="Basic and acidic residues" evidence="1">
    <location>
        <begin position="20"/>
        <end position="37"/>
    </location>
</feature>
<evidence type="ECO:0000313" key="4">
    <source>
        <dbReference type="Proteomes" id="UP000269721"/>
    </source>
</evidence>
<feature type="transmembrane region" description="Helical" evidence="2">
    <location>
        <begin position="268"/>
        <end position="293"/>
    </location>
</feature>
<dbReference type="Proteomes" id="UP000269721">
    <property type="component" value="Unassembled WGS sequence"/>
</dbReference>
<keyword evidence="2" id="KW-1133">Transmembrane helix</keyword>
<keyword evidence="4" id="KW-1185">Reference proteome</keyword>
<gene>
    <name evidence="3" type="ORF">BDK51DRAFT_46434</name>
</gene>
<reference evidence="4" key="1">
    <citation type="journal article" date="2018" name="Nat. Microbiol.">
        <title>Leveraging single-cell genomics to expand the fungal tree of life.</title>
        <authorList>
            <person name="Ahrendt S.R."/>
            <person name="Quandt C.A."/>
            <person name="Ciobanu D."/>
            <person name="Clum A."/>
            <person name="Salamov A."/>
            <person name="Andreopoulos B."/>
            <person name="Cheng J.F."/>
            <person name="Woyke T."/>
            <person name="Pelin A."/>
            <person name="Henrissat B."/>
            <person name="Reynolds N.K."/>
            <person name="Benny G.L."/>
            <person name="Smith M.E."/>
            <person name="James T.Y."/>
            <person name="Grigoriev I.V."/>
        </authorList>
    </citation>
    <scope>NUCLEOTIDE SEQUENCE [LARGE SCALE GENOMIC DNA]</scope>
</reference>